<dbReference type="AlphaFoldDB" id="A0A023BVI5"/>
<dbReference type="Proteomes" id="UP000023541">
    <property type="component" value="Unassembled WGS sequence"/>
</dbReference>
<sequence length="254" mass="29168">MKRFSLYVLTMVSSLLMVGCQFSEHLNLNEDGTGKITINFDGSELMKMGEGQVAEKKEKIDSLLVFNDFLEEHKDSISKLSKEMQERLKRLKDFEMHIVVNSEAKEMNMDMYKDFKDVSELGDIFSDFKTAMVIEGKNNKTPGNGSTFDPLETLTSEEGGTKVSYSFKNNKFSRITEIIDAEKVKKSMDSLEKTRMFLASSKYKLKYTFPRKIVKMSSDKATFSLDMKSFILEVGFIEFMENPKILDVEVELEN</sequence>
<dbReference type="OrthoDB" id="978531at2"/>
<dbReference type="STRING" id="1317122.ATO12_17960"/>
<dbReference type="PROSITE" id="PS51257">
    <property type="entry name" value="PROKAR_LIPOPROTEIN"/>
    <property type="match status" value="1"/>
</dbReference>
<proteinExistence type="predicted"/>
<protein>
    <recommendedName>
        <fullName evidence="3">Lipoprotein</fullName>
    </recommendedName>
</protein>
<gene>
    <name evidence="1" type="ORF">ATO12_17960</name>
</gene>
<comment type="caution">
    <text evidence="1">The sequence shown here is derived from an EMBL/GenBank/DDBJ whole genome shotgun (WGS) entry which is preliminary data.</text>
</comment>
<dbReference type="EMBL" id="AQRA01000005">
    <property type="protein sequence ID" value="EZH73818.1"/>
    <property type="molecule type" value="Genomic_DNA"/>
</dbReference>
<evidence type="ECO:0000313" key="1">
    <source>
        <dbReference type="EMBL" id="EZH73818.1"/>
    </source>
</evidence>
<keyword evidence="2" id="KW-1185">Reference proteome</keyword>
<evidence type="ECO:0008006" key="3">
    <source>
        <dbReference type="Google" id="ProtNLM"/>
    </source>
</evidence>
<dbReference type="eggNOG" id="ENOG5030B5S">
    <property type="taxonomic scope" value="Bacteria"/>
</dbReference>
<evidence type="ECO:0000313" key="2">
    <source>
        <dbReference type="Proteomes" id="UP000023541"/>
    </source>
</evidence>
<name>A0A023BVI5_9FLAO</name>
<organism evidence="1 2">
    <name type="scientific">Aquimarina atlantica</name>
    <dbReference type="NCBI Taxonomy" id="1317122"/>
    <lineage>
        <taxon>Bacteria</taxon>
        <taxon>Pseudomonadati</taxon>
        <taxon>Bacteroidota</taxon>
        <taxon>Flavobacteriia</taxon>
        <taxon>Flavobacteriales</taxon>
        <taxon>Flavobacteriaceae</taxon>
        <taxon>Aquimarina</taxon>
    </lineage>
</organism>
<accession>A0A023BVI5</accession>
<dbReference type="RefSeq" id="WP_034242615.1">
    <property type="nucleotide sequence ID" value="NZ_AQRA01000005.1"/>
</dbReference>
<reference evidence="1 2" key="1">
    <citation type="submission" date="2014-04" db="EMBL/GenBank/DDBJ databases">
        <title>Aquimarina sp. 22II-S11-z7 Genome Sequencing.</title>
        <authorList>
            <person name="Lai Q."/>
        </authorList>
    </citation>
    <scope>NUCLEOTIDE SEQUENCE [LARGE SCALE GENOMIC DNA]</scope>
    <source>
        <strain evidence="1 2">22II-S11-z7</strain>
    </source>
</reference>